<keyword evidence="2" id="KW-0732">Signal</keyword>
<evidence type="ECO:0000256" key="1">
    <source>
        <dbReference type="ARBA" id="ARBA00022614"/>
    </source>
</evidence>
<dbReference type="AlphaFoldDB" id="K0RHE2"/>
<evidence type="ECO:0000256" key="3">
    <source>
        <dbReference type="ARBA" id="ARBA00022737"/>
    </source>
</evidence>
<dbReference type="FunFam" id="3.80.10.10:FF:000041">
    <property type="entry name" value="LRR receptor-like serine/threonine-protein kinase ERECTA"/>
    <property type="match status" value="1"/>
</dbReference>
<dbReference type="EMBL" id="AGNL01038441">
    <property type="protein sequence ID" value="EJK53128.1"/>
    <property type="molecule type" value="Genomic_DNA"/>
</dbReference>
<dbReference type="OrthoDB" id="46376at2759"/>
<keyword evidence="3" id="KW-0677">Repeat</keyword>
<dbReference type="InterPro" id="IPR001611">
    <property type="entry name" value="Leu-rich_rpt"/>
</dbReference>
<keyword evidence="1" id="KW-0433">Leucine-rich repeat</keyword>
<dbReference type="SUPFAM" id="SSF52058">
    <property type="entry name" value="L domain-like"/>
    <property type="match status" value="1"/>
</dbReference>
<keyword evidence="6" id="KW-1185">Reference proteome</keyword>
<dbReference type="eggNOG" id="KOG0619">
    <property type="taxonomic scope" value="Eukaryota"/>
</dbReference>
<organism evidence="5 6">
    <name type="scientific">Thalassiosira oceanica</name>
    <name type="common">Marine diatom</name>
    <dbReference type="NCBI Taxonomy" id="159749"/>
    <lineage>
        <taxon>Eukaryota</taxon>
        <taxon>Sar</taxon>
        <taxon>Stramenopiles</taxon>
        <taxon>Ochrophyta</taxon>
        <taxon>Bacillariophyta</taxon>
        <taxon>Coscinodiscophyceae</taxon>
        <taxon>Thalassiosirophycidae</taxon>
        <taxon>Thalassiosirales</taxon>
        <taxon>Thalassiosiraceae</taxon>
        <taxon>Thalassiosira</taxon>
    </lineage>
</organism>
<feature type="region of interest" description="Disordered" evidence="4">
    <location>
        <begin position="91"/>
        <end position="114"/>
    </location>
</feature>
<proteinExistence type="predicted"/>
<dbReference type="InterPro" id="IPR053211">
    <property type="entry name" value="DNA_repair-toleration"/>
</dbReference>
<sequence>MDLMSTGLVGTLPVEITHLRNIEVLDLSDNKLHGTIPTEFGLFEDLEILRLGGNLIKGHIPSELGNVMTLEELYLHFNELDGPVPPEVCAGGAQNNLVDRRDRPRRARGGRGREDPELKSFLQAHMGDFGLDLDDVNSLAYEAYLWLAGSQSLLELNDFHKLQRFGMAAFYMATTVRWSMPLSISSTSDLTQTFPRSQEGELNWKVSNYWNTAQNECMWFGVDCATPNEDGEEAITQISLPSNRLAGTIPREIALAGIGGQLMNLNLAGNNLRGQLPDELGFFKNLVVLDLRA</sequence>
<evidence type="ECO:0000313" key="5">
    <source>
        <dbReference type="EMBL" id="EJK53128.1"/>
    </source>
</evidence>
<evidence type="ECO:0008006" key="7">
    <source>
        <dbReference type="Google" id="ProtNLM"/>
    </source>
</evidence>
<comment type="caution">
    <text evidence="5">The sequence shown here is derived from an EMBL/GenBank/DDBJ whole genome shotgun (WGS) entry which is preliminary data.</text>
</comment>
<reference evidence="5 6" key="1">
    <citation type="journal article" date="2012" name="Genome Biol.">
        <title>Genome and low-iron response of an oceanic diatom adapted to chronic iron limitation.</title>
        <authorList>
            <person name="Lommer M."/>
            <person name="Specht M."/>
            <person name="Roy A.S."/>
            <person name="Kraemer L."/>
            <person name="Andreson R."/>
            <person name="Gutowska M.A."/>
            <person name="Wolf J."/>
            <person name="Bergner S.V."/>
            <person name="Schilhabel M.B."/>
            <person name="Klostermeier U.C."/>
            <person name="Beiko R.G."/>
            <person name="Rosenstiel P."/>
            <person name="Hippler M."/>
            <person name="Laroche J."/>
        </authorList>
    </citation>
    <scope>NUCLEOTIDE SEQUENCE [LARGE SCALE GENOMIC DNA]</scope>
    <source>
        <strain evidence="5 6">CCMP1005</strain>
    </source>
</reference>
<dbReference type="PANTHER" id="PTHR48060:SF21">
    <property type="entry name" value="L DOMAIN-LIKE PROTEIN"/>
    <property type="match status" value="1"/>
</dbReference>
<dbReference type="Proteomes" id="UP000266841">
    <property type="component" value="Unassembled WGS sequence"/>
</dbReference>
<dbReference type="Pfam" id="PF00560">
    <property type="entry name" value="LRR_1"/>
    <property type="match status" value="4"/>
</dbReference>
<dbReference type="InterPro" id="IPR032675">
    <property type="entry name" value="LRR_dom_sf"/>
</dbReference>
<feature type="non-terminal residue" evidence="5">
    <location>
        <position position="293"/>
    </location>
</feature>
<evidence type="ECO:0000313" key="6">
    <source>
        <dbReference type="Proteomes" id="UP000266841"/>
    </source>
</evidence>
<dbReference type="Gene3D" id="3.80.10.10">
    <property type="entry name" value="Ribonuclease Inhibitor"/>
    <property type="match status" value="2"/>
</dbReference>
<protein>
    <recommendedName>
        <fullName evidence="7">Leucine-rich repeat-containing N-terminal plant-type domain-containing protein</fullName>
    </recommendedName>
</protein>
<name>K0RHE2_THAOC</name>
<gene>
    <name evidence="5" type="ORF">THAOC_27493</name>
</gene>
<dbReference type="PANTHER" id="PTHR48060">
    <property type="entry name" value="DNA DAMAGE-REPAIR/TOLERATION PROTEIN DRT100"/>
    <property type="match status" value="1"/>
</dbReference>
<accession>K0RHE2</accession>
<evidence type="ECO:0000256" key="2">
    <source>
        <dbReference type="ARBA" id="ARBA00022729"/>
    </source>
</evidence>
<evidence type="ECO:0000256" key="4">
    <source>
        <dbReference type="SAM" id="MobiDB-lite"/>
    </source>
</evidence>